<dbReference type="PANTHER" id="PTHR42972:SF8">
    <property type="entry name" value="POLYHYDROXYBUTYRATE DEPOLYMERASE"/>
    <property type="match status" value="1"/>
</dbReference>
<dbReference type="PANTHER" id="PTHR42972">
    <property type="entry name" value="TOL-PAL SYSTEM PROTEIN TOLB"/>
    <property type="match status" value="1"/>
</dbReference>
<dbReference type="SUPFAM" id="SSF53474">
    <property type="entry name" value="alpha/beta-Hydrolases"/>
    <property type="match status" value="1"/>
</dbReference>
<feature type="signal peptide" evidence="4">
    <location>
        <begin position="1"/>
        <end position="30"/>
    </location>
</feature>
<keyword evidence="1 4" id="KW-0732">Signal</keyword>
<accession>A0AA88H0D2</accession>
<evidence type="ECO:0008006" key="7">
    <source>
        <dbReference type="Google" id="ProtNLM"/>
    </source>
</evidence>
<evidence type="ECO:0000256" key="2">
    <source>
        <dbReference type="ARBA" id="ARBA00022801"/>
    </source>
</evidence>
<sequence length="374" mass="40382">MSFSSLSPKAEMVLTTVCLLLVATLSSLHALDIRMVHSSSSSLMRGSTTTTGSTTPKKASGRPNISIKKLNIIPHSLSVSGLSSGGFMAVQFQFAYSSSIVGAGIFAGGPYYCSQGQLANAFDQCMYAALPIDLNALQQVLQDYESSGKVDRLSNVKTHKVFLFSGTADNTVNTAVMKALYQQYQQFGVPSSNINVTFNVPAGHAWITNDYGNDCSATQSPWINNCNLRGALRVLQTIYSNNITDSTQAVDRNLFTYDQSGSFAGTDMDEHGYIYIPTACQQNAACKIHVAFHGCEQGVSYVQEQFVQYTGLNAIAEKNNIIVVYPQVTSGGFENINGCWDWFGYSGPQYANKRGSQMNAVANVIQALGSDIVV</sequence>
<dbReference type="InterPro" id="IPR029058">
    <property type="entry name" value="AB_hydrolase_fold"/>
</dbReference>
<dbReference type="GO" id="GO:0005576">
    <property type="term" value="C:extracellular region"/>
    <property type="evidence" value="ECO:0007669"/>
    <property type="project" value="InterPro"/>
</dbReference>
<feature type="region of interest" description="Disordered" evidence="3">
    <location>
        <begin position="42"/>
        <end position="61"/>
    </location>
</feature>
<name>A0AA88H0D2_NAELO</name>
<feature type="compositionally biased region" description="Low complexity" evidence="3">
    <location>
        <begin position="42"/>
        <end position="55"/>
    </location>
</feature>
<reference evidence="5 6" key="1">
    <citation type="journal article" date="2018" name="BMC Genomics">
        <title>The genome of Naegleria lovaniensis, the basis for a comparative approach to unravel pathogenicity factors of the human pathogenic amoeba N. fowleri.</title>
        <authorList>
            <person name="Liechti N."/>
            <person name="Schurch N."/>
            <person name="Bruggmann R."/>
            <person name="Wittwer M."/>
        </authorList>
    </citation>
    <scope>NUCLEOTIDE SEQUENCE [LARGE SCALE GENOMIC DNA]</scope>
    <source>
        <strain evidence="5 6">ATCC 30569</strain>
    </source>
</reference>
<evidence type="ECO:0000256" key="1">
    <source>
        <dbReference type="ARBA" id="ARBA00022729"/>
    </source>
</evidence>
<feature type="chain" id="PRO_5041658329" description="Polyhydroxybutyrate depolymerase" evidence="4">
    <location>
        <begin position="31"/>
        <end position="374"/>
    </location>
</feature>
<evidence type="ECO:0000256" key="3">
    <source>
        <dbReference type="SAM" id="MobiDB-lite"/>
    </source>
</evidence>
<dbReference type="InterPro" id="IPR010126">
    <property type="entry name" value="Esterase_phb"/>
</dbReference>
<dbReference type="GeneID" id="68096499"/>
<evidence type="ECO:0000313" key="6">
    <source>
        <dbReference type="Proteomes" id="UP000816034"/>
    </source>
</evidence>
<dbReference type="AlphaFoldDB" id="A0AA88H0D2"/>
<dbReference type="Proteomes" id="UP000816034">
    <property type="component" value="Unassembled WGS sequence"/>
</dbReference>
<keyword evidence="6" id="KW-1185">Reference proteome</keyword>
<gene>
    <name evidence="5" type="ORF">C9374_004044</name>
</gene>
<dbReference type="EMBL" id="PYSW02000001">
    <property type="protein sequence ID" value="KAG2394280.1"/>
    <property type="molecule type" value="Genomic_DNA"/>
</dbReference>
<dbReference type="RefSeq" id="XP_044556174.1">
    <property type="nucleotide sequence ID" value="XM_044693640.1"/>
</dbReference>
<protein>
    <recommendedName>
        <fullName evidence="7">Polyhydroxybutyrate depolymerase</fullName>
    </recommendedName>
</protein>
<dbReference type="Gene3D" id="3.40.50.1820">
    <property type="entry name" value="alpha/beta hydrolase"/>
    <property type="match status" value="2"/>
</dbReference>
<dbReference type="GO" id="GO:0016787">
    <property type="term" value="F:hydrolase activity"/>
    <property type="evidence" value="ECO:0007669"/>
    <property type="project" value="UniProtKB-KW"/>
</dbReference>
<evidence type="ECO:0000313" key="5">
    <source>
        <dbReference type="EMBL" id="KAG2394280.1"/>
    </source>
</evidence>
<organism evidence="5 6">
    <name type="scientific">Naegleria lovaniensis</name>
    <name type="common">Amoeba</name>
    <dbReference type="NCBI Taxonomy" id="51637"/>
    <lineage>
        <taxon>Eukaryota</taxon>
        <taxon>Discoba</taxon>
        <taxon>Heterolobosea</taxon>
        <taxon>Tetramitia</taxon>
        <taxon>Eutetramitia</taxon>
        <taxon>Vahlkampfiidae</taxon>
        <taxon>Naegleria</taxon>
    </lineage>
</organism>
<dbReference type="Pfam" id="PF10503">
    <property type="entry name" value="Esterase_PHB"/>
    <property type="match status" value="1"/>
</dbReference>
<evidence type="ECO:0000256" key="4">
    <source>
        <dbReference type="SAM" id="SignalP"/>
    </source>
</evidence>
<keyword evidence="2" id="KW-0378">Hydrolase</keyword>
<proteinExistence type="predicted"/>
<comment type="caution">
    <text evidence="5">The sequence shown here is derived from an EMBL/GenBank/DDBJ whole genome shotgun (WGS) entry which is preliminary data.</text>
</comment>